<organism evidence="2 3">
    <name type="scientific">Solanum bulbocastanum</name>
    <name type="common">Wild potato</name>
    <dbReference type="NCBI Taxonomy" id="147425"/>
    <lineage>
        <taxon>Eukaryota</taxon>
        <taxon>Viridiplantae</taxon>
        <taxon>Streptophyta</taxon>
        <taxon>Embryophyta</taxon>
        <taxon>Tracheophyta</taxon>
        <taxon>Spermatophyta</taxon>
        <taxon>Magnoliopsida</taxon>
        <taxon>eudicotyledons</taxon>
        <taxon>Gunneridae</taxon>
        <taxon>Pentapetalae</taxon>
        <taxon>asterids</taxon>
        <taxon>lamiids</taxon>
        <taxon>Solanales</taxon>
        <taxon>Solanaceae</taxon>
        <taxon>Solanoideae</taxon>
        <taxon>Solaneae</taxon>
        <taxon>Solanum</taxon>
    </lineage>
</organism>
<protein>
    <submittedName>
        <fullName evidence="2">Uncharacterized protein</fullName>
    </submittedName>
</protein>
<dbReference type="AlphaFoldDB" id="A0AAN8TY08"/>
<name>A0AAN8TY08_SOLBU</name>
<evidence type="ECO:0000313" key="3">
    <source>
        <dbReference type="Proteomes" id="UP001371456"/>
    </source>
</evidence>
<feature type="region of interest" description="Disordered" evidence="1">
    <location>
        <begin position="38"/>
        <end position="58"/>
    </location>
</feature>
<accession>A0AAN8TY08</accession>
<dbReference type="EMBL" id="JBANQN010000003">
    <property type="protein sequence ID" value="KAK6794794.1"/>
    <property type="molecule type" value="Genomic_DNA"/>
</dbReference>
<dbReference type="Proteomes" id="UP001371456">
    <property type="component" value="Unassembled WGS sequence"/>
</dbReference>
<comment type="caution">
    <text evidence="2">The sequence shown here is derived from an EMBL/GenBank/DDBJ whole genome shotgun (WGS) entry which is preliminary data.</text>
</comment>
<reference evidence="2 3" key="1">
    <citation type="submission" date="2024-02" db="EMBL/GenBank/DDBJ databases">
        <title>de novo genome assembly of Solanum bulbocastanum strain 11H21.</title>
        <authorList>
            <person name="Hosaka A.J."/>
        </authorList>
    </citation>
    <scope>NUCLEOTIDE SEQUENCE [LARGE SCALE GENOMIC DNA]</scope>
    <source>
        <tissue evidence="2">Young leaves</tissue>
    </source>
</reference>
<keyword evidence="3" id="KW-1185">Reference proteome</keyword>
<evidence type="ECO:0000256" key="1">
    <source>
        <dbReference type="SAM" id="MobiDB-lite"/>
    </source>
</evidence>
<sequence>MLEMQWNLAAKETLTSSPQDGKNCKKMHINCSGISARRRRMDSRQRVLGPKSSATPISATKPLRSILGPELLQNRLKG</sequence>
<gene>
    <name evidence="2" type="ORF">RDI58_008247</name>
</gene>
<proteinExistence type="predicted"/>
<evidence type="ECO:0000313" key="2">
    <source>
        <dbReference type="EMBL" id="KAK6794794.1"/>
    </source>
</evidence>